<keyword evidence="3" id="KW-1185">Reference proteome</keyword>
<protein>
    <submittedName>
        <fullName evidence="2">Uncharacterized protein</fullName>
    </submittedName>
</protein>
<evidence type="ECO:0000313" key="2">
    <source>
        <dbReference type="EMBL" id="KAK9823101.1"/>
    </source>
</evidence>
<feature type="region of interest" description="Disordered" evidence="1">
    <location>
        <begin position="1"/>
        <end position="34"/>
    </location>
</feature>
<gene>
    <name evidence="2" type="ORF">WJX72_000265</name>
</gene>
<evidence type="ECO:0000313" key="3">
    <source>
        <dbReference type="Proteomes" id="UP001489004"/>
    </source>
</evidence>
<comment type="caution">
    <text evidence="2">The sequence shown here is derived from an EMBL/GenBank/DDBJ whole genome shotgun (WGS) entry which is preliminary data.</text>
</comment>
<reference evidence="2 3" key="1">
    <citation type="journal article" date="2024" name="Nat. Commun.">
        <title>Phylogenomics reveals the evolutionary origins of lichenization in chlorophyte algae.</title>
        <authorList>
            <person name="Puginier C."/>
            <person name="Libourel C."/>
            <person name="Otte J."/>
            <person name="Skaloud P."/>
            <person name="Haon M."/>
            <person name="Grisel S."/>
            <person name="Petersen M."/>
            <person name="Berrin J.G."/>
            <person name="Delaux P.M."/>
            <person name="Dal Grande F."/>
            <person name="Keller J."/>
        </authorList>
    </citation>
    <scope>NUCLEOTIDE SEQUENCE [LARGE SCALE GENOMIC DNA]</scope>
    <source>
        <strain evidence="2 3">SAG 2043</strain>
    </source>
</reference>
<name>A0AAW1QPR1_9CHLO</name>
<organism evidence="2 3">
    <name type="scientific">[Myrmecia] bisecta</name>
    <dbReference type="NCBI Taxonomy" id="41462"/>
    <lineage>
        <taxon>Eukaryota</taxon>
        <taxon>Viridiplantae</taxon>
        <taxon>Chlorophyta</taxon>
        <taxon>core chlorophytes</taxon>
        <taxon>Trebouxiophyceae</taxon>
        <taxon>Trebouxiales</taxon>
        <taxon>Trebouxiaceae</taxon>
        <taxon>Myrmecia</taxon>
    </lineage>
</organism>
<proteinExistence type="predicted"/>
<sequence length="97" mass="10308">MTQHAEANVDDAGSMQSRPDADAQALPSASINAKDAKTSRSFAAMVHPVRGVDLKDALDSHGNFKAMIIAEVGCAYIPLVYAAAYYRLSHLEALSSN</sequence>
<dbReference type="Proteomes" id="UP001489004">
    <property type="component" value="Unassembled WGS sequence"/>
</dbReference>
<accession>A0AAW1QPR1</accession>
<evidence type="ECO:0000256" key="1">
    <source>
        <dbReference type="SAM" id="MobiDB-lite"/>
    </source>
</evidence>
<dbReference type="EMBL" id="JALJOR010000002">
    <property type="protein sequence ID" value="KAK9823101.1"/>
    <property type="molecule type" value="Genomic_DNA"/>
</dbReference>
<dbReference type="AlphaFoldDB" id="A0AAW1QPR1"/>